<keyword evidence="2" id="KW-1185">Reference proteome</keyword>
<accession>A0ABV0BWX8</accession>
<dbReference type="InterPro" id="IPR025401">
    <property type="entry name" value="DUF4374"/>
</dbReference>
<evidence type="ECO:0000313" key="2">
    <source>
        <dbReference type="Proteomes" id="UP001409291"/>
    </source>
</evidence>
<dbReference type="EMBL" id="JBDJNQ010000004">
    <property type="protein sequence ID" value="MEN5377857.1"/>
    <property type="molecule type" value="Genomic_DNA"/>
</dbReference>
<dbReference type="PROSITE" id="PS51257">
    <property type="entry name" value="PROKAR_LIPOPROTEIN"/>
    <property type="match status" value="1"/>
</dbReference>
<sequence>MKITLHSSMAALGAAMMLLGSCSKSKDSGTIDLGNGTTTGKSKYVFVVFSDGSGGEASRYIISADDIKSGEISVKNNGVETNAYSFLAQNNTLFGITYADQGPTQPYKLDETGVLRKYGNQVNTEFTGAYTKIGTEAYVGISVARSLESPVATLYKFDAKKLMLAGRNSVNLAKITGNGEMANFNGLFEVNDKIYMPFNCSPGVTGQVTKYVDSTWIAVFNKADMAYQKVIRDGRMGPIGNWFGMQGVQQIENGDVYAWSTSAGITGKPSTKPSAIIKIDATTDQVDPSYYFDVQAKTGKKIARGTHIKNGKFLMTFYQTEVTGGVSGGIVNLAIVDVINKSVTNVTGIPNHAQMPYENKTFIEEDGKTAYYVLKDDSKVLYSYTIDTEKATATRGVKFTGIQDVTSISKLKY</sequence>
<proteinExistence type="predicted"/>
<dbReference type="Proteomes" id="UP001409291">
    <property type="component" value="Unassembled WGS sequence"/>
</dbReference>
<evidence type="ECO:0000313" key="1">
    <source>
        <dbReference type="EMBL" id="MEN5377857.1"/>
    </source>
</evidence>
<reference evidence="1 2" key="1">
    <citation type="submission" date="2024-04" db="EMBL/GenBank/DDBJ databases">
        <title>WGS of bacteria from Torrens River.</title>
        <authorList>
            <person name="Wyrsch E.R."/>
            <person name="Drigo B."/>
        </authorList>
    </citation>
    <scope>NUCLEOTIDE SEQUENCE [LARGE SCALE GENOMIC DNA]</scope>
    <source>
        <strain evidence="1 2">TWI391</strain>
    </source>
</reference>
<dbReference type="RefSeq" id="WP_346581277.1">
    <property type="nucleotide sequence ID" value="NZ_JBDJLH010000002.1"/>
</dbReference>
<comment type="caution">
    <text evidence="1">The sequence shown here is derived from an EMBL/GenBank/DDBJ whole genome shotgun (WGS) entry which is preliminary data.</text>
</comment>
<organism evidence="1 2">
    <name type="scientific">Sphingobacterium kitahiroshimense</name>
    <dbReference type="NCBI Taxonomy" id="470446"/>
    <lineage>
        <taxon>Bacteria</taxon>
        <taxon>Pseudomonadati</taxon>
        <taxon>Bacteroidota</taxon>
        <taxon>Sphingobacteriia</taxon>
        <taxon>Sphingobacteriales</taxon>
        <taxon>Sphingobacteriaceae</taxon>
        <taxon>Sphingobacterium</taxon>
    </lineage>
</organism>
<protein>
    <submittedName>
        <fullName evidence="1">DUF4374 domain-containing protein</fullName>
    </submittedName>
</protein>
<gene>
    <name evidence="1" type="ORF">ABE541_11330</name>
</gene>
<dbReference type="Pfam" id="PF14298">
    <property type="entry name" value="DUF4374"/>
    <property type="match status" value="1"/>
</dbReference>
<name>A0ABV0BWX8_9SPHI</name>